<dbReference type="InterPro" id="IPR012495">
    <property type="entry name" value="TadE-like_dom"/>
</dbReference>
<sequence>MRGGAGRERGASSLELAGMMPLLLLVAMAAIQLGVAGYAVQQAGTGARAAARIASQEDIAEDYAASGKAAMSEWTASRSSFDLGGGEDEVRVTTTVTIPSVVPGVDDFGDASRSATMPRD</sequence>
<accession>A0A1E7JIH3</accession>
<evidence type="ECO:0000313" key="3">
    <source>
        <dbReference type="EMBL" id="OEU86269.1"/>
    </source>
</evidence>
<protein>
    <submittedName>
        <fullName evidence="3">TadE family protein</fullName>
    </submittedName>
</protein>
<dbReference type="PATRIC" id="fig|933944.5.peg.4754"/>
<feature type="domain" description="TadE-like" evidence="2">
    <location>
        <begin position="10"/>
        <end position="52"/>
    </location>
</feature>
<dbReference type="Proteomes" id="UP000176087">
    <property type="component" value="Unassembled WGS sequence"/>
</dbReference>
<name>A0A1E7JIH3_9ACTN</name>
<dbReference type="Pfam" id="PF07811">
    <property type="entry name" value="TadE"/>
    <property type="match status" value="1"/>
</dbReference>
<keyword evidence="4" id="KW-1185">Reference proteome</keyword>
<keyword evidence="1" id="KW-0812">Transmembrane</keyword>
<proteinExistence type="predicted"/>
<keyword evidence="1" id="KW-0472">Membrane</keyword>
<evidence type="ECO:0000256" key="1">
    <source>
        <dbReference type="SAM" id="Phobius"/>
    </source>
</evidence>
<feature type="transmembrane region" description="Helical" evidence="1">
    <location>
        <begin position="20"/>
        <end position="40"/>
    </location>
</feature>
<keyword evidence="1" id="KW-1133">Transmembrane helix</keyword>
<evidence type="ECO:0000259" key="2">
    <source>
        <dbReference type="Pfam" id="PF07811"/>
    </source>
</evidence>
<comment type="caution">
    <text evidence="3">The sequence shown here is derived from an EMBL/GenBank/DDBJ whole genome shotgun (WGS) entry which is preliminary data.</text>
</comment>
<organism evidence="3 4">
    <name type="scientific">Streptomyces abyssalis</name>
    <dbReference type="NCBI Taxonomy" id="933944"/>
    <lineage>
        <taxon>Bacteria</taxon>
        <taxon>Bacillati</taxon>
        <taxon>Actinomycetota</taxon>
        <taxon>Actinomycetes</taxon>
        <taxon>Kitasatosporales</taxon>
        <taxon>Streptomycetaceae</taxon>
        <taxon>Streptomyces</taxon>
    </lineage>
</organism>
<gene>
    <name evidence="3" type="ORF">AN215_23095</name>
</gene>
<reference evidence="3 4" key="1">
    <citation type="journal article" date="2016" name="Front. Microbiol.">
        <title>Comparative Genomics Analysis of Streptomyces Species Reveals Their Adaptation to the Marine Environment and Their Diversity at the Genomic Level.</title>
        <authorList>
            <person name="Tian X."/>
            <person name="Zhang Z."/>
            <person name="Yang T."/>
            <person name="Chen M."/>
            <person name="Li J."/>
            <person name="Chen F."/>
            <person name="Yang J."/>
            <person name="Li W."/>
            <person name="Zhang B."/>
            <person name="Zhang Z."/>
            <person name="Wu J."/>
            <person name="Zhang C."/>
            <person name="Long L."/>
            <person name="Xiao J."/>
        </authorList>
    </citation>
    <scope>NUCLEOTIDE SEQUENCE [LARGE SCALE GENOMIC DNA]</scope>
    <source>
        <strain evidence="3 4">SCSIO 10390</strain>
    </source>
</reference>
<dbReference type="EMBL" id="LJGT01000041">
    <property type="protein sequence ID" value="OEU86269.1"/>
    <property type="molecule type" value="Genomic_DNA"/>
</dbReference>
<dbReference type="STRING" id="933944.AN215_23095"/>
<evidence type="ECO:0000313" key="4">
    <source>
        <dbReference type="Proteomes" id="UP000176087"/>
    </source>
</evidence>
<dbReference type="AlphaFoldDB" id="A0A1E7JIH3"/>